<accession>B0DC70</accession>
<proteinExistence type="predicted"/>
<dbReference type="EMBL" id="DS547103">
    <property type="protein sequence ID" value="EDR07844.1"/>
    <property type="molecule type" value="Genomic_DNA"/>
</dbReference>
<evidence type="ECO:0000256" key="1">
    <source>
        <dbReference type="SAM" id="MobiDB-lite"/>
    </source>
</evidence>
<dbReference type="GeneID" id="6077238"/>
<dbReference type="HOGENOM" id="CLU_650636_0_0_1"/>
<dbReference type="OrthoDB" id="3055903at2759"/>
<keyword evidence="3" id="KW-1185">Reference proteome</keyword>
<gene>
    <name evidence="2" type="ORF">LACBIDRAFT_327583</name>
</gene>
<evidence type="ECO:0000313" key="2">
    <source>
        <dbReference type="EMBL" id="EDR07844.1"/>
    </source>
</evidence>
<dbReference type="RefSeq" id="XP_001881633.1">
    <property type="nucleotide sequence ID" value="XM_001881598.1"/>
</dbReference>
<dbReference type="KEGG" id="lbc:LACBIDRAFT_327583"/>
<protein>
    <submittedName>
        <fullName evidence="2">Predicted protein</fullName>
    </submittedName>
</protein>
<dbReference type="Proteomes" id="UP000001194">
    <property type="component" value="Unassembled WGS sequence"/>
</dbReference>
<feature type="region of interest" description="Disordered" evidence="1">
    <location>
        <begin position="255"/>
        <end position="281"/>
    </location>
</feature>
<sequence>MSTTMPAVQGLKKRKRTDTAGGLVAVVNSSSFEAPPAWAFFLQNVPAANTSPPAVLAVFARLYHNALTGYRSALKQHHRILAARDRFTVESNGDSVPVAISNTLKGPMFLFPKDISAEAEELTKGAQEQYMSALKVMKSAAVDFVRACHEKNVEASRTLIDAESKGACLSVDLQSYASQIIKDAGYADDNIWNAYINAVVSAMGAELNGIRFDIAVLVRAEREEKAAKQATLTTATTDAEMQDGTQPIVFESPSVEEKGQGAARERKWKRKRKRKGGIHRRAGREAEIEEVETLGVKRHRLDASHMPPPIPHLITTWTPPPGIKFHCLKPETYPPIFFSAPLTLQSRFITARMSPLFYDTRITNRTFHNMTSVKLSYEQVKMLALNSKFVCSSMRNTYYNKNLKPGSKKSSLPLRCIIEPSS</sequence>
<name>B0DC70_LACBS</name>
<dbReference type="InParanoid" id="B0DC70"/>
<organism evidence="3">
    <name type="scientific">Laccaria bicolor (strain S238N-H82 / ATCC MYA-4686)</name>
    <name type="common">Bicoloured deceiver</name>
    <name type="synonym">Laccaria laccata var. bicolor</name>
    <dbReference type="NCBI Taxonomy" id="486041"/>
    <lineage>
        <taxon>Eukaryota</taxon>
        <taxon>Fungi</taxon>
        <taxon>Dikarya</taxon>
        <taxon>Basidiomycota</taxon>
        <taxon>Agaricomycotina</taxon>
        <taxon>Agaricomycetes</taxon>
        <taxon>Agaricomycetidae</taxon>
        <taxon>Agaricales</taxon>
        <taxon>Agaricineae</taxon>
        <taxon>Hydnangiaceae</taxon>
        <taxon>Laccaria</taxon>
    </lineage>
</organism>
<dbReference type="AlphaFoldDB" id="B0DC70"/>
<evidence type="ECO:0000313" key="3">
    <source>
        <dbReference type="Proteomes" id="UP000001194"/>
    </source>
</evidence>
<reference evidence="2 3" key="1">
    <citation type="journal article" date="2008" name="Nature">
        <title>The genome of Laccaria bicolor provides insights into mycorrhizal symbiosis.</title>
        <authorList>
            <person name="Martin F."/>
            <person name="Aerts A."/>
            <person name="Ahren D."/>
            <person name="Brun A."/>
            <person name="Danchin E.G.J."/>
            <person name="Duchaussoy F."/>
            <person name="Gibon J."/>
            <person name="Kohler A."/>
            <person name="Lindquist E."/>
            <person name="Pereda V."/>
            <person name="Salamov A."/>
            <person name="Shapiro H.J."/>
            <person name="Wuyts J."/>
            <person name="Blaudez D."/>
            <person name="Buee M."/>
            <person name="Brokstein P."/>
            <person name="Canbaeck B."/>
            <person name="Cohen D."/>
            <person name="Courty P.E."/>
            <person name="Coutinho P.M."/>
            <person name="Delaruelle C."/>
            <person name="Detter J.C."/>
            <person name="Deveau A."/>
            <person name="DiFazio S."/>
            <person name="Duplessis S."/>
            <person name="Fraissinet-Tachet L."/>
            <person name="Lucic E."/>
            <person name="Frey-Klett P."/>
            <person name="Fourrey C."/>
            <person name="Feussner I."/>
            <person name="Gay G."/>
            <person name="Grimwood J."/>
            <person name="Hoegger P.J."/>
            <person name="Jain P."/>
            <person name="Kilaru S."/>
            <person name="Labbe J."/>
            <person name="Lin Y.C."/>
            <person name="Legue V."/>
            <person name="Le Tacon F."/>
            <person name="Marmeisse R."/>
            <person name="Melayah D."/>
            <person name="Montanini B."/>
            <person name="Muratet M."/>
            <person name="Nehls U."/>
            <person name="Niculita-Hirzel H."/>
            <person name="Oudot-Le Secq M.P."/>
            <person name="Peter M."/>
            <person name="Quesneville H."/>
            <person name="Rajashekar B."/>
            <person name="Reich M."/>
            <person name="Rouhier N."/>
            <person name="Schmutz J."/>
            <person name="Yin T."/>
            <person name="Chalot M."/>
            <person name="Henrissat B."/>
            <person name="Kuees U."/>
            <person name="Lucas S."/>
            <person name="Van de Peer Y."/>
            <person name="Podila G.K."/>
            <person name="Polle A."/>
            <person name="Pukkila P.J."/>
            <person name="Richardson P.M."/>
            <person name="Rouze P."/>
            <person name="Sanders I.R."/>
            <person name="Stajich J.E."/>
            <person name="Tunlid A."/>
            <person name="Tuskan G."/>
            <person name="Grigoriev I.V."/>
        </authorList>
    </citation>
    <scope>NUCLEOTIDE SEQUENCE [LARGE SCALE GENOMIC DNA]</scope>
    <source>
        <strain evidence="3">S238N-H82 / ATCC MYA-4686</strain>
    </source>
</reference>
<feature type="compositionally biased region" description="Basic and acidic residues" evidence="1">
    <location>
        <begin position="255"/>
        <end position="265"/>
    </location>
</feature>
<feature type="compositionally biased region" description="Basic residues" evidence="1">
    <location>
        <begin position="266"/>
        <end position="281"/>
    </location>
</feature>